<protein>
    <submittedName>
        <fullName evidence="1">Uncharacterized protein</fullName>
    </submittedName>
</protein>
<name>A0A6A3LKZ7_9STRA</name>
<dbReference type="AlphaFoldDB" id="A0A6A3LKZ7"/>
<proteinExistence type="predicted"/>
<dbReference type="EMBL" id="QXFT01000957">
    <property type="protein sequence ID" value="KAE9332574.1"/>
    <property type="molecule type" value="Genomic_DNA"/>
</dbReference>
<dbReference type="Gene3D" id="3.30.420.10">
    <property type="entry name" value="Ribonuclease H-like superfamily/Ribonuclease H"/>
    <property type="match status" value="1"/>
</dbReference>
<dbReference type="Proteomes" id="UP000429607">
    <property type="component" value="Unassembled WGS sequence"/>
</dbReference>
<comment type="caution">
    <text evidence="1">The sequence shown here is derived from an EMBL/GenBank/DDBJ whole genome shotgun (WGS) entry which is preliminary data.</text>
</comment>
<dbReference type="PANTHER" id="PTHR47169">
    <property type="entry name" value="OS01G0541250 PROTEIN"/>
    <property type="match status" value="1"/>
</dbReference>
<keyword evidence="4" id="KW-1185">Reference proteome</keyword>
<sequence>MGVIAAGRSGGWKSFITTQPAQSPDLNAFDCGFFNSIQSLQSFTLPRKPEDLIREVERAFAATTAMALNKTFISIQLIMEDIMKHDGGDAFRLRHMHKDRLLRAGELAVMRREHLLEGPPESRA</sequence>
<evidence type="ECO:0000313" key="2">
    <source>
        <dbReference type="EMBL" id="KAE9332574.1"/>
    </source>
</evidence>
<dbReference type="GO" id="GO:0003676">
    <property type="term" value="F:nucleic acid binding"/>
    <property type="evidence" value="ECO:0007669"/>
    <property type="project" value="InterPro"/>
</dbReference>
<dbReference type="InterPro" id="IPR036397">
    <property type="entry name" value="RNaseH_sf"/>
</dbReference>
<evidence type="ECO:0000313" key="4">
    <source>
        <dbReference type="Proteomes" id="UP000434957"/>
    </source>
</evidence>
<dbReference type="Proteomes" id="UP000434957">
    <property type="component" value="Unassembled WGS sequence"/>
</dbReference>
<evidence type="ECO:0000313" key="1">
    <source>
        <dbReference type="EMBL" id="KAE9019859.1"/>
    </source>
</evidence>
<gene>
    <name evidence="1" type="ORF">PR001_g13767</name>
    <name evidence="2" type="ORF">PR003_g14443</name>
</gene>
<reference evidence="1 3" key="1">
    <citation type="submission" date="2018-09" db="EMBL/GenBank/DDBJ databases">
        <title>Genomic investigation of the strawberry pathogen Phytophthora fragariae indicates pathogenicity is determined by transcriptional variation in three key races.</title>
        <authorList>
            <person name="Adams T.M."/>
            <person name="Armitage A.D."/>
            <person name="Sobczyk M.K."/>
            <person name="Bates H.J."/>
            <person name="Dunwell J.M."/>
            <person name="Nellist C.F."/>
            <person name="Harrison R.J."/>
        </authorList>
    </citation>
    <scope>NUCLEOTIDE SEQUENCE [LARGE SCALE GENOMIC DNA]</scope>
    <source>
        <strain evidence="1 3">SCRP249</strain>
        <strain evidence="2 4">SCRP333</strain>
    </source>
</reference>
<accession>A0A6A3LKZ7</accession>
<evidence type="ECO:0000313" key="3">
    <source>
        <dbReference type="Proteomes" id="UP000429607"/>
    </source>
</evidence>
<organism evidence="1 3">
    <name type="scientific">Phytophthora rubi</name>
    <dbReference type="NCBI Taxonomy" id="129364"/>
    <lineage>
        <taxon>Eukaryota</taxon>
        <taxon>Sar</taxon>
        <taxon>Stramenopiles</taxon>
        <taxon>Oomycota</taxon>
        <taxon>Peronosporomycetes</taxon>
        <taxon>Peronosporales</taxon>
        <taxon>Peronosporaceae</taxon>
        <taxon>Phytophthora</taxon>
    </lineage>
</organism>
<dbReference type="EMBL" id="QXFV01000957">
    <property type="protein sequence ID" value="KAE9019859.1"/>
    <property type="molecule type" value="Genomic_DNA"/>
</dbReference>